<evidence type="ECO:0000313" key="12">
    <source>
        <dbReference type="Proteomes" id="UP000005870"/>
    </source>
</evidence>
<dbReference type="GO" id="GO:0044780">
    <property type="term" value="P:bacterial-type flagellum assembly"/>
    <property type="evidence" value="ECO:0007669"/>
    <property type="project" value="InterPro"/>
</dbReference>
<dbReference type="SUPFAM" id="SSF64518">
    <property type="entry name" value="Phase 1 flagellin"/>
    <property type="match status" value="2"/>
</dbReference>
<feature type="domain" description="Flagellar basal-body/hook protein C-terminal" evidence="8">
    <location>
        <begin position="589"/>
        <end position="626"/>
    </location>
</feature>
<dbReference type="PRINTS" id="PR01005">
    <property type="entry name" value="FLGHOOKAP1"/>
</dbReference>
<comment type="similarity">
    <text evidence="3">Belongs to the flagella basal body rod proteins family.</text>
</comment>
<dbReference type="InterPro" id="IPR053927">
    <property type="entry name" value="FlgK_helical"/>
</dbReference>
<accession>G7UMY4</accession>
<keyword evidence="11" id="KW-0966">Cell projection</keyword>
<dbReference type="InterPro" id="IPR001444">
    <property type="entry name" value="Flag_bb_rod_N"/>
</dbReference>
<feature type="domain" description="Flagellar hook-associated protein 1 D2-like" evidence="9">
    <location>
        <begin position="335"/>
        <end position="414"/>
    </location>
</feature>
<dbReference type="KEGG" id="psd:DSC_03210"/>
<evidence type="ECO:0000259" key="9">
    <source>
        <dbReference type="Pfam" id="PF21158"/>
    </source>
</evidence>
<keyword evidence="12" id="KW-1185">Reference proteome</keyword>
<dbReference type="GO" id="GO:0005576">
    <property type="term" value="C:extracellular region"/>
    <property type="evidence" value="ECO:0007669"/>
    <property type="project" value="UniProtKB-SubCell"/>
</dbReference>
<dbReference type="PANTHER" id="PTHR30033:SF1">
    <property type="entry name" value="FLAGELLAR HOOK-ASSOCIATED PROTEIN 1"/>
    <property type="match status" value="1"/>
</dbReference>
<dbReference type="OrthoDB" id="9802553at2"/>
<dbReference type="GO" id="GO:0005198">
    <property type="term" value="F:structural molecule activity"/>
    <property type="evidence" value="ECO:0007669"/>
    <property type="project" value="InterPro"/>
</dbReference>
<dbReference type="eggNOG" id="COG1256">
    <property type="taxonomic scope" value="Bacteria"/>
</dbReference>
<evidence type="ECO:0000256" key="4">
    <source>
        <dbReference type="ARBA" id="ARBA00016244"/>
    </source>
</evidence>
<dbReference type="HOGENOM" id="CLU_012762_0_0_6"/>
<feature type="domain" description="Flagellar hook-associated protein FlgK helical" evidence="10">
    <location>
        <begin position="95"/>
        <end position="325"/>
    </location>
</feature>
<dbReference type="InterPro" id="IPR010930">
    <property type="entry name" value="Flg_bb/hook_C_dom"/>
</dbReference>
<evidence type="ECO:0000313" key="11">
    <source>
        <dbReference type="EMBL" id="AER55295.1"/>
    </source>
</evidence>
<keyword evidence="6" id="KW-0975">Bacterial flagellum</keyword>
<dbReference type="GO" id="GO:0009424">
    <property type="term" value="C:bacterial-type flagellum hook"/>
    <property type="evidence" value="ECO:0007669"/>
    <property type="project" value="InterPro"/>
</dbReference>
<dbReference type="EMBL" id="CP003093">
    <property type="protein sequence ID" value="AER55295.1"/>
    <property type="molecule type" value="Genomic_DNA"/>
</dbReference>
<dbReference type="NCBIfam" id="TIGR02492">
    <property type="entry name" value="flgK_ends"/>
    <property type="match status" value="1"/>
</dbReference>
<evidence type="ECO:0000256" key="1">
    <source>
        <dbReference type="ARBA" id="ARBA00004365"/>
    </source>
</evidence>
<proteinExistence type="inferred from homology"/>
<evidence type="ECO:0000256" key="2">
    <source>
        <dbReference type="ARBA" id="ARBA00004613"/>
    </source>
</evidence>
<organism evidence="11 12">
    <name type="scientific">Pseudoxanthomonas spadix (strain BD-a59)</name>
    <dbReference type="NCBI Taxonomy" id="1045855"/>
    <lineage>
        <taxon>Bacteria</taxon>
        <taxon>Pseudomonadati</taxon>
        <taxon>Pseudomonadota</taxon>
        <taxon>Gammaproteobacteria</taxon>
        <taxon>Lysobacterales</taxon>
        <taxon>Lysobacteraceae</taxon>
        <taxon>Pseudoxanthomonas</taxon>
    </lineage>
</organism>
<evidence type="ECO:0000259" key="8">
    <source>
        <dbReference type="Pfam" id="PF06429"/>
    </source>
</evidence>
<dbReference type="Pfam" id="PF21158">
    <property type="entry name" value="flgK_1st_1"/>
    <property type="match status" value="1"/>
</dbReference>
<gene>
    <name evidence="11" type="primary">flgK</name>
    <name evidence="11" type="ordered locus">DSC_03210</name>
</gene>
<evidence type="ECO:0000256" key="5">
    <source>
        <dbReference type="ARBA" id="ARBA00022525"/>
    </source>
</evidence>
<evidence type="ECO:0000256" key="3">
    <source>
        <dbReference type="ARBA" id="ARBA00009677"/>
    </source>
</evidence>
<dbReference type="Pfam" id="PF00460">
    <property type="entry name" value="Flg_bb_rod"/>
    <property type="match status" value="1"/>
</dbReference>
<dbReference type="RefSeq" id="WP_014159473.1">
    <property type="nucleotide sequence ID" value="NC_016147.2"/>
</dbReference>
<dbReference type="STRING" id="1045855.DSC_03210"/>
<dbReference type="Proteomes" id="UP000005870">
    <property type="component" value="Chromosome"/>
</dbReference>
<reference evidence="11 12" key="1">
    <citation type="journal article" date="2012" name="J. Bacteriol.">
        <title>Complete Genome Sequence of the BTEX-Degrading Bacterium Pseudoxanthomonas spadix BD-a59.</title>
        <authorList>
            <person name="Lee S.H."/>
            <person name="Jin H.M."/>
            <person name="Lee H.J."/>
            <person name="Kim J.M."/>
            <person name="Jeon C.O."/>
        </authorList>
    </citation>
    <scope>NUCLEOTIDE SEQUENCE [LARGE SCALE GENOMIC DNA]</scope>
    <source>
        <strain evidence="11 12">BD-a59</strain>
    </source>
</reference>
<dbReference type="AlphaFoldDB" id="G7UMY4"/>
<sequence length="631" mass="63521">MTSMLSTGSSALMAFQRALGTISNNVANATTEGYSRQRVELSARVGTSVGNGLGYTGQGVDVSALQRLADGLVFGRQVNSSSEVGRLTSLSSMAGRVDSLLSDSATGLSVPMSAFFNAARGVSSDPTSTSAREALLAAAQSLSARFNSVDGQLSTIDDETNENLKSKVADANQLAREIADLNKTIAASGANASPDLLDARELRVTKLAALVGATTVAQDDGALNVFTIGGQPLVLGAKANTLTALQDPDRPERSQVGLDTGNGRAVRLPDASISGALGGLLEFRTSVLDPARAELGRLATATAMSFNDAQAAGVDYNGNVGSALFSIGAPSVNRNAANTGTAAFTTAVSDIGSLTGKDLVLRYSAGGWTAQRADTGVIVPMAGDGSAANPLLVEGVRLTMSGSAAVGDTFTVHPTAGAAGSLAVAITDPTQVAAAGAMSASASPANLGNAAVAATTVTNATAFAGFSGAQIDFIDAASYTINGGPPQSYTVGAAITDPATGWSITLSGTPSAGDRFNLAATPARSSSNANAQLFSALDGKPLLSGGTQSLTMAMSQLTARAGTEASHAQLSLDAQQAIDAQVSAERESVSGVNLDQEAADMMKFQQAYQAAAQVVKTADTMFQTLLAAVGR</sequence>
<dbReference type="PANTHER" id="PTHR30033">
    <property type="entry name" value="FLAGELLAR HOOK-ASSOCIATED PROTEIN 1"/>
    <property type="match status" value="1"/>
</dbReference>
<evidence type="ECO:0000256" key="6">
    <source>
        <dbReference type="ARBA" id="ARBA00023143"/>
    </source>
</evidence>
<feature type="domain" description="Flagellar basal body rod protein N-terminal" evidence="7">
    <location>
        <begin position="5"/>
        <end position="34"/>
    </location>
</feature>
<dbReference type="Pfam" id="PF22638">
    <property type="entry name" value="FlgK_D1"/>
    <property type="match status" value="1"/>
</dbReference>
<keyword evidence="5" id="KW-0964">Secreted</keyword>
<keyword evidence="11" id="KW-0282">Flagellum</keyword>
<keyword evidence="11" id="KW-0969">Cilium</keyword>
<protein>
    <recommendedName>
        <fullName evidence="4">Flagellar hook-associated protein 1</fullName>
    </recommendedName>
</protein>
<evidence type="ECO:0000259" key="10">
    <source>
        <dbReference type="Pfam" id="PF22638"/>
    </source>
</evidence>
<evidence type="ECO:0000259" key="7">
    <source>
        <dbReference type="Pfam" id="PF00460"/>
    </source>
</evidence>
<name>G7UMY4_PSEUP</name>
<comment type="subcellular location">
    <subcellularLocation>
        <location evidence="1">Bacterial flagellum</location>
    </subcellularLocation>
    <subcellularLocation>
        <location evidence="2">Secreted</location>
    </subcellularLocation>
</comment>
<dbReference type="Pfam" id="PF06429">
    <property type="entry name" value="Flg_bbr_C"/>
    <property type="match status" value="1"/>
</dbReference>
<dbReference type="InterPro" id="IPR049119">
    <property type="entry name" value="FlgK_D2-like"/>
</dbReference>
<dbReference type="InterPro" id="IPR002371">
    <property type="entry name" value="FlgK"/>
</dbReference>